<dbReference type="KEGG" id="tcd:AAIA72_09800"/>
<dbReference type="InterPro" id="IPR050415">
    <property type="entry name" value="MRET"/>
</dbReference>
<dbReference type="PANTHER" id="PTHR47354">
    <property type="entry name" value="NADH OXIDOREDUCTASE HCR"/>
    <property type="match status" value="1"/>
</dbReference>
<dbReference type="SUPFAM" id="SSF52343">
    <property type="entry name" value="Ferredoxin reductase-like, C-terminal NADP-linked domain"/>
    <property type="match status" value="1"/>
</dbReference>
<evidence type="ECO:0000313" key="5">
    <source>
        <dbReference type="EMBL" id="XDT71099.1"/>
    </source>
</evidence>
<dbReference type="InterPro" id="IPR017927">
    <property type="entry name" value="FAD-bd_FR_type"/>
</dbReference>
<dbReference type="Pfam" id="PF00175">
    <property type="entry name" value="NAD_binding_1"/>
    <property type="match status" value="1"/>
</dbReference>
<dbReference type="AlphaFoldDB" id="A0AB39USS4"/>
<dbReference type="GO" id="GO:0008218">
    <property type="term" value="P:bioluminescence"/>
    <property type="evidence" value="ECO:0007669"/>
    <property type="project" value="UniProtKB-KW"/>
</dbReference>
<dbReference type="EMBL" id="CP154858">
    <property type="protein sequence ID" value="XDT71099.1"/>
    <property type="molecule type" value="Genomic_DNA"/>
</dbReference>
<accession>A0AB39USS4</accession>
<dbReference type="InterPro" id="IPR039261">
    <property type="entry name" value="FNR_nucleotide-bd"/>
</dbReference>
<sequence>MITVPLARQRIETLSNAIYRVLFDLPPGVTWHAGQYLQLQVPGVNDAFFSIANAPGQPVLELHIQAHPEQTRACAVMDWLREHDSVPAVLPLGRCYLDHLPDGEVVLAVAGTGFSQAKALCEYLFEQGFDNPLTLYWGGRTVQELYLRDLAEHWQSVHPGFTFVPLAEGEDDGAWEGHHAALINAMRCDRHDWKQALLIACGSPSLAYGVLDAARSCGLPEDHFLSDVLEYAPRPPGV</sequence>
<evidence type="ECO:0000259" key="4">
    <source>
        <dbReference type="PROSITE" id="PS51384"/>
    </source>
</evidence>
<dbReference type="PANTHER" id="PTHR47354:SF7">
    <property type="entry name" value="NAD(P)H-FLAVIN REDUCTASE"/>
    <property type="match status" value="1"/>
</dbReference>
<dbReference type="SUPFAM" id="SSF63380">
    <property type="entry name" value="Riboflavin synthase domain-like"/>
    <property type="match status" value="1"/>
</dbReference>
<dbReference type="PRINTS" id="PR00410">
    <property type="entry name" value="PHEHYDRXLASE"/>
</dbReference>
<evidence type="ECO:0000256" key="3">
    <source>
        <dbReference type="ARBA" id="ARBA00038177"/>
    </source>
</evidence>
<comment type="similarity">
    <text evidence="3">Belongs to the Fre/LuxG FAD/NAD(P) flavoprotein oxidoreductase family.</text>
</comment>
<dbReference type="Gene3D" id="3.40.50.80">
    <property type="entry name" value="Nucleotide-binding domain of ferredoxin-NADP reductase (FNR) module"/>
    <property type="match status" value="1"/>
</dbReference>
<dbReference type="InterPro" id="IPR001433">
    <property type="entry name" value="OxRdtase_FAD/NAD-bd"/>
</dbReference>
<evidence type="ECO:0000256" key="1">
    <source>
        <dbReference type="ARBA" id="ARBA00023002"/>
    </source>
</evidence>
<proteinExistence type="inferred from homology"/>
<evidence type="ECO:0000256" key="2">
    <source>
        <dbReference type="ARBA" id="ARBA00023223"/>
    </source>
</evidence>
<feature type="domain" description="FAD-binding FR-type" evidence="4">
    <location>
        <begin position="1"/>
        <end position="98"/>
    </location>
</feature>
<keyword evidence="2" id="KW-0455">Luminescence</keyword>
<dbReference type="PROSITE" id="PS51384">
    <property type="entry name" value="FAD_FR"/>
    <property type="match status" value="1"/>
</dbReference>
<organism evidence="5">
    <name type="scientific">Thermohahella caldifontis</name>
    <dbReference type="NCBI Taxonomy" id="3142973"/>
    <lineage>
        <taxon>Bacteria</taxon>
        <taxon>Pseudomonadati</taxon>
        <taxon>Pseudomonadota</taxon>
        <taxon>Gammaproteobacteria</taxon>
        <taxon>Oceanospirillales</taxon>
        <taxon>Hahellaceae</taxon>
        <taxon>Thermohahella</taxon>
    </lineage>
</organism>
<dbReference type="RefSeq" id="WP_369600138.1">
    <property type="nucleotide sequence ID" value="NZ_CP154858.1"/>
</dbReference>
<gene>
    <name evidence="5" type="ORF">AAIA72_09800</name>
</gene>
<protein>
    <recommendedName>
        <fullName evidence="4">FAD-binding FR-type domain-containing protein</fullName>
    </recommendedName>
</protein>
<dbReference type="InterPro" id="IPR017938">
    <property type="entry name" value="Riboflavin_synthase-like_b-brl"/>
</dbReference>
<name>A0AB39USS4_9GAMM</name>
<dbReference type="Gene3D" id="2.40.30.10">
    <property type="entry name" value="Translation factors"/>
    <property type="match status" value="1"/>
</dbReference>
<dbReference type="GO" id="GO:0016491">
    <property type="term" value="F:oxidoreductase activity"/>
    <property type="evidence" value="ECO:0007669"/>
    <property type="project" value="UniProtKB-KW"/>
</dbReference>
<reference evidence="5" key="1">
    <citation type="submission" date="2024-05" db="EMBL/GenBank/DDBJ databases">
        <title>Genome sequencing of novel strain.</title>
        <authorList>
            <person name="Ganbat D."/>
            <person name="Ganbat S."/>
            <person name="Lee S.-J."/>
        </authorList>
    </citation>
    <scope>NUCLEOTIDE SEQUENCE</scope>
    <source>
        <strain evidence="5">SMD15-11</strain>
    </source>
</reference>
<keyword evidence="1" id="KW-0560">Oxidoreductase</keyword>